<comment type="caution">
    <text evidence="6">The sequence shown here is derived from an EMBL/GenBank/DDBJ whole genome shotgun (WGS) entry which is preliminary data.</text>
</comment>
<keyword evidence="2" id="KW-0732">Signal</keyword>
<feature type="domain" description="Heparinase II N-terminal" evidence="5">
    <location>
        <begin position="851"/>
        <end position="1140"/>
    </location>
</feature>
<dbReference type="InterPro" id="IPR032812">
    <property type="entry name" value="SbsA_Ig"/>
</dbReference>
<evidence type="ECO:0000259" key="4">
    <source>
        <dbReference type="Pfam" id="PF13205"/>
    </source>
</evidence>
<dbReference type="Pfam" id="PF13205">
    <property type="entry name" value="Big_5"/>
    <property type="match status" value="1"/>
</dbReference>
<feature type="domain" description="SbsA Ig-like" evidence="4">
    <location>
        <begin position="493"/>
        <end position="584"/>
    </location>
</feature>
<name>A0A9D5R9E9_9FIRM</name>
<accession>A0A9D5R9E9</accession>
<protein>
    <submittedName>
        <fullName evidence="6">DUF4962 domain-containing protein</fullName>
    </submittedName>
</protein>
<dbReference type="Proteomes" id="UP000806542">
    <property type="component" value="Unassembled WGS sequence"/>
</dbReference>
<dbReference type="Gene3D" id="2.60.40.1220">
    <property type="match status" value="1"/>
</dbReference>
<reference evidence="6" key="1">
    <citation type="submission" date="2020-10" db="EMBL/GenBank/DDBJ databases">
        <title>ChiBAC.</title>
        <authorList>
            <person name="Zenner C."/>
            <person name="Hitch T.C.A."/>
            <person name="Clavel T."/>
        </authorList>
    </citation>
    <scope>NUCLEOTIDE SEQUENCE</scope>
    <source>
        <strain evidence="6">DSM 107454</strain>
    </source>
</reference>
<dbReference type="InterPro" id="IPR032518">
    <property type="entry name" value="HepII_N"/>
</dbReference>
<dbReference type="InterPro" id="IPR014755">
    <property type="entry name" value="Cu-Rt/internalin_Ig-like"/>
</dbReference>
<evidence type="ECO:0000256" key="2">
    <source>
        <dbReference type="ARBA" id="ARBA00022729"/>
    </source>
</evidence>
<evidence type="ECO:0000259" key="5">
    <source>
        <dbReference type="Pfam" id="PF16332"/>
    </source>
</evidence>
<dbReference type="InterPro" id="IPR012480">
    <property type="entry name" value="Hepar_II_III_C"/>
</dbReference>
<evidence type="ECO:0000256" key="1">
    <source>
        <dbReference type="ARBA" id="ARBA00004196"/>
    </source>
</evidence>
<proteinExistence type="predicted"/>
<keyword evidence="7" id="KW-1185">Reference proteome</keyword>
<dbReference type="GO" id="GO:0016829">
    <property type="term" value="F:lyase activity"/>
    <property type="evidence" value="ECO:0007669"/>
    <property type="project" value="InterPro"/>
</dbReference>
<dbReference type="Gene3D" id="2.70.98.70">
    <property type="match status" value="1"/>
</dbReference>
<feature type="domain" description="Heparinase II/III-like C-terminal" evidence="3">
    <location>
        <begin position="1219"/>
        <end position="1387"/>
    </location>
</feature>
<dbReference type="GO" id="GO:0030313">
    <property type="term" value="C:cell envelope"/>
    <property type="evidence" value="ECO:0007669"/>
    <property type="project" value="UniProtKB-SubCell"/>
</dbReference>
<dbReference type="PANTHER" id="PTHR38045:SF1">
    <property type="entry name" value="HEPARINASE II_III-LIKE PROTEIN"/>
    <property type="match status" value="1"/>
</dbReference>
<evidence type="ECO:0000313" key="6">
    <source>
        <dbReference type="EMBL" id="MBE5040419.1"/>
    </source>
</evidence>
<dbReference type="Pfam" id="PF16332">
    <property type="entry name" value="DUF4962"/>
    <property type="match status" value="1"/>
</dbReference>
<comment type="subcellular location">
    <subcellularLocation>
        <location evidence="1">Cell envelope</location>
    </subcellularLocation>
</comment>
<evidence type="ECO:0000259" key="3">
    <source>
        <dbReference type="Pfam" id="PF07940"/>
    </source>
</evidence>
<dbReference type="Pfam" id="PF07940">
    <property type="entry name" value="Hepar_II_III_C"/>
    <property type="match status" value="1"/>
</dbReference>
<gene>
    <name evidence="6" type="ORF">INF28_08080</name>
</gene>
<dbReference type="InterPro" id="IPR008929">
    <property type="entry name" value="Chondroitin_lyas"/>
</dbReference>
<dbReference type="RefSeq" id="WP_226392971.1">
    <property type="nucleotide sequence ID" value="NZ_JADCKB010000015.1"/>
</dbReference>
<dbReference type="EMBL" id="JADCKB010000015">
    <property type="protein sequence ID" value="MBE5040419.1"/>
    <property type="molecule type" value="Genomic_DNA"/>
</dbReference>
<dbReference type="PANTHER" id="PTHR38045">
    <property type="entry name" value="CHROMOSOME 1, WHOLE GENOME SHOTGUN SEQUENCE"/>
    <property type="match status" value="1"/>
</dbReference>
<dbReference type="SUPFAM" id="SSF48230">
    <property type="entry name" value="Chondroitin AC/alginate lyase"/>
    <property type="match status" value="1"/>
</dbReference>
<dbReference type="Gene3D" id="1.50.10.100">
    <property type="entry name" value="Chondroitin AC/alginate lyase"/>
    <property type="match status" value="1"/>
</dbReference>
<sequence length="1452" mass="161794">MKLKARGCLIWTLLVTFLSAWLPPFQVVASDAKIIYENHFEESESLQELNVFGNASTYVNSGMLKMRIASPKMIPEESGFFKQFEEPIWPTEARPIVMELQILCGTTANVKNLFVVDGNIPLVILDNGNAESEVGSVGIIANTASGNVVLKACPSLREPAFSANVWYHICVVLYEDNYDVYFDGQKLNQDRLLLPEGITQISTVGCKMKSWNAETILIDNFWVYQRAEAVLNAIEKRSRTEAVMRFSYPIDKESITNISVSSAGRTIEYIAQIQPDLHTVVLTFAQSMEDGATYQISYTGVQDIFGTPINGEIWLFQEEVPVRDDRFIDELNAVEEGVNHVVSYTKKANGSPAFYFDRSNPANYCGDESRIFLDTNLGPSEIVYYFPEGVDSCRITTFEADRAAPPKYEVLAEVSADGSNYMPVQLQRAQDERKPEEAGFSMYTYSCETVEANNVYFKLILQRAEEDETSSSAWTPKVASVEINCLAASGGKLIASTPVPGTELAGPNTKIRLTYSQVLNPATLSNSFTMNGDPVEAVLEENEKTVTLITDPLEFGREYEVTSSTSLCTVEGAACSPATLRFSTAEHCAVTFYDSRGKETMCIPDDGIVTPVVETNREILIAACIRRDGQLEAIQTKNGSGEIVFSPFDVSAEEEVWIFFWDGSAKMCPVASSVRLDRSGVTEAGANAGVVSDLFQDMSQISASSGILQIETDMASAYDGDTERLTGENGSFIVYKLPAELKGIQLLYYTDRGLEGTISVQGSADGEEYRLLPCEIQSINRIITHPMQACEMYEEIPDGIRYVRIYLDDQSALGTLNLFYGDYDMSAVKKLQNELGYDYGEGNVQVPNWETVQTLVQEKTQGEHPRLMAEKEDFDRVRANANKEPYRQWLQSMKKYADDLGGIDTYSPVSFVQTSVESEKKDFLNQIREIKKRVETLACLWQITGDKVYAECCWKELENTCGFPTLYPEHFLNVGEGSLALAVGYDWLYDYLMPERRQILEDGIIRLGISQALPYMRSGSGFVNNTNNWNSVCNGGIGVAALCFAERRDDCAEAVAYAVQYMMRGFYALAPEGAYPEGPGYWDFGTEYMVYFLSALQTAAGESFGLENMLGMNNTGFFPLYMTSPIGKTFNFADSGDNMLWAPQQFWLAKQYQQPAQGYLETLTEEPQAYDLLWYDFSYIMHPAEAGLSLNKVWSGAESIAVFRQNWTDKNALYAAIKGGDNQSSHGDLDIGTFVLDAMGLRWAEELGAAYYHSDGYWESDAAAGRWTYYRKRAEGHNTLVMNPGQGPDQNVYATAEMGEITETDDGASAVLDMSAAYSEYAESAKRRLTTFHDSTEVLLQDWVTCETEVDLFWFLQTPASVSISENGRTAVLQQQGKTLKIRIAEPAGAVFEVERAQPLPESPHPAGDLLGHNRLSIHLPNVSSAKIAVVFTPIWDLSYEDTEFPDIQWDF</sequence>
<organism evidence="6 7">
    <name type="scientific">Ructibacterium gallinarum</name>
    <dbReference type="NCBI Taxonomy" id="2779355"/>
    <lineage>
        <taxon>Bacteria</taxon>
        <taxon>Bacillati</taxon>
        <taxon>Bacillota</taxon>
        <taxon>Clostridia</taxon>
        <taxon>Eubacteriales</taxon>
        <taxon>Oscillospiraceae</taxon>
        <taxon>Ructibacterium</taxon>
    </lineage>
</organism>
<evidence type="ECO:0000313" key="7">
    <source>
        <dbReference type="Proteomes" id="UP000806542"/>
    </source>
</evidence>